<feature type="domain" description="HTH tetR-type" evidence="3">
    <location>
        <begin position="1"/>
        <end position="61"/>
    </location>
</feature>
<dbReference type="SUPFAM" id="SSF46689">
    <property type="entry name" value="Homeodomain-like"/>
    <property type="match status" value="1"/>
</dbReference>
<keyword evidence="1 2" id="KW-0238">DNA-binding</keyword>
<name>A0ABV3DRF3_9ACTN</name>
<dbReference type="PROSITE" id="PS50977">
    <property type="entry name" value="HTH_TETR_2"/>
    <property type="match status" value="1"/>
</dbReference>
<dbReference type="Proteomes" id="UP001551482">
    <property type="component" value="Unassembled WGS sequence"/>
</dbReference>
<proteinExistence type="predicted"/>
<dbReference type="RefSeq" id="WP_358359396.1">
    <property type="nucleotide sequence ID" value="NZ_JBEZFP010000089.1"/>
</dbReference>
<evidence type="ECO:0000256" key="2">
    <source>
        <dbReference type="PROSITE-ProRule" id="PRU00335"/>
    </source>
</evidence>
<dbReference type="PANTHER" id="PTHR30055:SF146">
    <property type="entry name" value="HTH-TYPE TRANSCRIPTIONAL DUAL REGULATOR CECR"/>
    <property type="match status" value="1"/>
</dbReference>
<dbReference type="InterPro" id="IPR050109">
    <property type="entry name" value="HTH-type_TetR-like_transc_reg"/>
</dbReference>
<dbReference type="EMBL" id="JBEZFP010000089">
    <property type="protein sequence ID" value="MEU8137464.1"/>
    <property type="molecule type" value="Genomic_DNA"/>
</dbReference>
<evidence type="ECO:0000256" key="1">
    <source>
        <dbReference type="ARBA" id="ARBA00023125"/>
    </source>
</evidence>
<keyword evidence="5" id="KW-1185">Reference proteome</keyword>
<dbReference type="Pfam" id="PF18556">
    <property type="entry name" value="TetR_C_35"/>
    <property type="match status" value="1"/>
</dbReference>
<dbReference type="InterPro" id="IPR009057">
    <property type="entry name" value="Homeodomain-like_sf"/>
</dbReference>
<dbReference type="PRINTS" id="PR00455">
    <property type="entry name" value="HTHTETR"/>
</dbReference>
<dbReference type="InterPro" id="IPR040611">
    <property type="entry name" value="AlkX_C"/>
</dbReference>
<dbReference type="PANTHER" id="PTHR30055">
    <property type="entry name" value="HTH-TYPE TRANSCRIPTIONAL REGULATOR RUTR"/>
    <property type="match status" value="1"/>
</dbReference>
<organism evidence="4 5">
    <name type="scientific">Streptodolium elevatio</name>
    <dbReference type="NCBI Taxonomy" id="3157996"/>
    <lineage>
        <taxon>Bacteria</taxon>
        <taxon>Bacillati</taxon>
        <taxon>Actinomycetota</taxon>
        <taxon>Actinomycetes</taxon>
        <taxon>Kitasatosporales</taxon>
        <taxon>Streptomycetaceae</taxon>
        <taxon>Streptodolium</taxon>
    </lineage>
</organism>
<dbReference type="InterPro" id="IPR001647">
    <property type="entry name" value="HTH_TetR"/>
</dbReference>
<gene>
    <name evidence="4" type="ORF">AB0C36_28630</name>
</gene>
<sequence>MSVREALLDAAREAAVAGAWATTRMADVAAAAGVSRQTLYNEFGNKDALAEALARHEAERFLAGTAEVCRNSPGDAGDCVRACTVWALYEARQNLLVKAALTDESAGLLPTLTTRSAGLLALFRDNAAAVILERWPHLDPAEVAWVAELAVRLTVSHLVVPTEAVEVTADHIALLVRRLLTTPAG</sequence>
<evidence type="ECO:0000313" key="5">
    <source>
        <dbReference type="Proteomes" id="UP001551482"/>
    </source>
</evidence>
<feature type="DNA-binding region" description="H-T-H motif" evidence="2">
    <location>
        <begin position="24"/>
        <end position="43"/>
    </location>
</feature>
<protein>
    <submittedName>
        <fullName evidence="4">TetR family transcriptional regulator</fullName>
    </submittedName>
</protein>
<comment type="caution">
    <text evidence="4">The sequence shown here is derived from an EMBL/GenBank/DDBJ whole genome shotgun (WGS) entry which is preliminary data.</text>
</comment>
<evidence type="ECO:0000259" key="3">
    <source>
        <dbReference type="PROSITE" id="PS50977"/>
    </source>
</evidence>
<reference evidence="4 5" key="1">
    <citation type="submission" date="2024-06" db="EMBL/GenBank/DDBJ databases">
        <title>The Natural Products Discovery Center: Release of the First 8490 Sequenced Strains for Exploring Actinobacteria Biosynthetic Diversity.</title>
        <authorList>
            <person name="Kalkreuter E."/>
            <person name="Kautsar S.A."/>
            <person name="Yang D."/>
            <person name="Bader C.D."/>
            <person name="Teijaro C.N."/>
            <person name="Fluegel L."/>
            <person name="Davis C.M."/>
            <person name="Simpson J.R."/>
            <person name="Lauterbach L."/>
            <person name="Steele A.D."/>
            <person name="Gui C."/>
            <person name="Meng S."/>
            <person name="Li G."/>
            <person name="Viehrig K."/>
            <person name="Ye F."/>
            <person name="Su P."/>
            <person name="Kiefer A.F."/>
            <person name="Nichols A."/>
            <person name="Cepeda A.J."/>
            <person name="Yan W."/>
            <person name="Fan B."/>
            <person name="Jiang Y."/>
            <person name="Adhikari A."/>
            <person name="Zheng C.-J."/>
            <person name="Schuster L."/>
            <person name="Cowan T.M."/>
            <person name="Smanski M.J."/>
            <person name="Chevrette M.G."/>
            <person name="De Carvalho L.P.S."/>
            <person name="Shen B."/>
        </authorList>
    </citation>
    <scope>NUCLEOTIDE SEQUENCE [LARGE SCALE GENOMIC DNA]</scope>
    <source>
        <strain evidence="4 5">NPDC048946</strain>
    </source>
</reference>
<accession>A0ABV3DRF3</accession>
<dbReference type="Gene3D" id="1.10.357.10">
    <property type="entry name" value="Tetracycline Repressor, domain 2"/>
    <property type="match status" value="1"/>
</dbReference>
<dbReference type="Pfam" id="PF00440">
    <property type="entry name" value="TetR_N"/>
    <property type="match status" value="1"/>
</dbReference>
<evidence type="ECO:0000313" key="4">
    <source>
        <dbReference type="EMBL" id="MEU8137464.1"/>
    </source>
</evidence>